<reference evidence="3" key="1">
    <citation type="submission" date="2023-10" db="EMBL/GenBank/DDBJ databases">
        <authorList>
            <person name="Chen Y."/>
            <person name="Shah S."/>
            <person name="Dougan E. K."/>
            <person name="Thang M."/>
            <person name="Chan C."/>
        </authorList>
    </citation>
    <scope>NUCLEOTIDE SEQUENCE [LARGE SCALE GENOMIC DNA]</scope>
</reference>
<accession>A0ABN9XJI4</accession>
<keyword evidence="4" id="KW-1185">Reference proteome</keyword>
<proteinExistence type="predicted"/>
<protein>
    <submittedName>
        <fullName evidence="3">Uncharacterized protein</fullName>
    </submittedName>
</protein>
<evidence type="ECO:0000313" key="3">
    <source>
        <dbReference type="EMBL" id="CAK0899968.1"/>
    </source>
</evidence>
<feature type="non-terminal residue" evidence="3">
    <location>
        <position position="1"/>
    </location>
</feature>
<keyword evidence="1" id="KW-0175">Coiled coil</keyword>
<comment type="caution">
    <text evidence="3">The sequence shown here is derived from an EMBL/GenBank/DDBJ whole genome shotgun (WGS) entry which is preliminary data.</text>
</comment>
<organism evidence="3 4">
    <name type="scientific">Prorocentrum cordatum</name>
    <dbReference type="NCBI Taxonomy" id="2364126"/>
    <lineage>
        <taxon>Eukaryota</taxon>
        <taxon>Sar</taxon>
        <taxon>Alveolata</taxon>
        <taxon>Dinophyceae</taxon>
        <taxon>Prorocentrales</taxon>
        <taxon>Prorocentraceae</taxon>
        <taxon>Prorocentrum</taxon>
    </lineage>
</organism>
<evidence type="ECO:0000256" key="2">
    <source>
        <dbReference type="SAM" id="MobiDB-lite"/>
    </source>
</evidence>
<name>A0ABN9XJI4_9DINO</name>
<dbReference type="Proteomes" id="UP001189429">
    <property type="component" value="Unassembled WGS sequence"/>
</dbReference>
<feature type="region of interest" description="Disordered" evidence="2">
    <location>
        <begin position="1"/>
        <end position="26"/>
    </location>
</feature>
<evidence type="ECO:0000256" key="1">
    <source>
        <dbReference type="SAM" id="Coils"/>
    </source>
</evidence>
<sequence>AATACRRAAGRRRAGAARAAAKPGGEKQDRGLLESIISVLTPRLPGTSMIAKFQSVVQMLQRAAQDAESRASEAERHLASTKTDLAEAMKVVEKQKLEMKKLKSLYLATTRYAESVEEERDEARDELVAALEQTLRAKAVAGMMPAQKARAVLDTEAKLAPTDMSVEEL</sequence>
<dbReference type="EMBL" id="CAUYUJ010020703">
    <property type="protein sequence ID" value="CAK0899968.1"/>
    <property type="molecule type" value="Genomic_DNA"/>
</dbReference>
<feature type="coiled-coil region" evidence="1">
    <location>
        <begin position="50"/>
        <end position="133"/>
    </location>
</feature>
<gene>
    <name evidence="3" type="ORF">PCOR1329_LOCUS77381</name>
</gene>
<evidence type="ECO:0000313" key="4">
    <source>
        <dbReference type="Proteomes" id="UP001189429"/>
    </source>
</evidence>